<reference evidence="1 2" key="1">
    <citation type="journal article" date="2015" name="Fungal Genet. Biol.">
        <title>Evolution of novel wood decay mechanisms in Agaricales revealed by the genome sequences of Fistulina hepatica and Cylindrobasidium torrendii.</title>
        <authorList>
            <person name="Floudas D."/>
            <person name="Held B.W."/>
            <person name="Riley R."/>
            <person name="Nagy L.G."/>
            <person name="Koehler G."/>
            <person name="Ransdell A.S."/>
            <person name="Younus H."/>
            <person name="Chow J."/>
            <person name="Chiniquy J."/>
            <person name="Lipzen A."/>
            <person name="Tritt A."/>
            <person name="Sun H."/>
            <person name="Haridas S."/>
            <person name="LaButti K."/>
            <person name="Ohm R.A."/>
            <person name="Kues U."/>
            <person name="Blanchette R.A."/>
            <person name="Grigoriev I.V."/>
            <person name="Minto R.E."/>
            <person name="Hibbett D.S."/>
        </authorList>
    </citation>
    <scope>NUCLEOTIDE SEQUENCE [LARGE SCALE GENOMIC DNA]</scope>
    <source>
        <strain evidence="1 2">FP15055 ss-10</strain>
    </source>
</reference>
<dbReference type="Proteomes" id="UP000054007">
    <property type="component" value="Unassembled WGS sequence"/>
</dbReference>
<protein>
    <submittedName>
        <fullName evidence="1">Uncharacterized protein</fullName>
    </submittedName>
</protein>
<keyword evidence="2" id="KW-1185">Reference proteome</keyword>
<name>A0A0D7BFM7_9AGAR</name>
<gene>
    <name evidence="1" type="ORF">CYLTODRAFT_442921</name>
</gene>
<proteinExistence type="predicted"/>
<evidence type="ECO:0000313" key="2">
    <source>
        <dbReference type="Proteomes" id="UP000054007"/>
    </source>
</evidence>
<dbReference type="AlphaFoldDB" id="A0A0D7BFM7"/>
<sequence>MLRSPLTQRIVISVGAPLNSRLAIDTLEIVLQKTAAYPPHVPEKAEHARFLEAENIRSIGTKTHLSVFISVYITRQDGARLRVHNRGAMYYYVCREKPLLERSWLRLARGWHFKKKYSCSILCKFKLARQPANPRIELKREDADGGVAAFLANSGMASFEGTDVRARLTRKARYLPGPTVGSPGHDGVLVGRCFVCAAVMCRFVTHVTWRAMEGKWYLLLCGNSMTGATGIFNGGLKVIRYSEAASANKGLRNARTHEEILTQRSAKEELNLRRKYGTGHRSLVWGQYKVQTPAGRRQLRGSEKKSFFSLTFSRPSTNNLEGSVYSVETVC</sequence>
<dbReference type="EMBL" id="KN880491">
    <property type="protein sequence ID" value="KIY69025.1"/>
    <property type="molecule type" value="Genomic_DNA"/>
</dbReference>
<evidence type="ECO:0000313" key="1">
    <source>
        <dbReference type="EMBL" id="KIY69025.1"/>
    </source>
</evidence>
<organism evidence="1 2">
    <name type="scientific">Cylindrobasidium torrendii FP15055 ss-10</name>
    <dbReference type="NCBI Taxonomy" id="1314674"/>
    <lineage>
        <taxon>Eukaryota</taxon>
        <taxon>Fungi</taxon>
        <taxon>Dikarya</taxon>
        <taxon>Basidiomycota</taxon>
        <taxon>Agaricomycotina</taxon>
        <taxon>Agaricomycetes</taxon>
        <taxon>Agaricomycetidae</taxon>
        <taxon>Agaricales</taxon>
        <taxon>Marasmiineae</taxon>
        <taxon>Physalacriaceae</taxon>
        <taxon>Cylindrobasidium</taxon>
    </lineage>
</organism>
<accession>A0A0D7BFM7</accession>